<evidence type="ECO:0000256" key="5">
    <source>
        <dbReference type="ARBA" id="ARBA00022989"/>
    </source>
</evidence>
<feature type="transmembrane region" description="Helical" evidence="7">
    <location>
        <begin position="120"/>
        <end position="138"/>
    </location>
</feature>
<dbReference type="GO" id="GO:0015109">
    <property type="term" value="F:chromate transmembrane transporter activity"/>
    <property type="evidence" value="ECO:0007669"/>
    <property type="project" value="InterPro"/>
</dbReference>
<dbReference type="eggNOG" id="COG2059">
    <property type="taxonomic scope" value="Bacteria"/>
</dbReference>
<feature type="transmembrane region" description="Helical" evidence="7">
    <location>
        <begin position="169"/>
        <end position="186"/>
    </location>
</feature>
<proteinExistence type="inferred from homology"/>
<name>U4QLC0_TEPAE</name>
<evidence type="ECO:0000313" key="8">
    <source>
        <dbReference type="EMBL" id="CDI41051.1"/>
    </source>
</evidence>
<sequence length="201" mass="21410">MEDKMKTKSHLKLLIELFATFFKIGSFTFGGGYAMIPLIEREVVENKKWVTSDEVIDVFAVAQSMPGAIAINSSTFIGYKIAGKKGALVATAGVILPSLLIITLIAMFFSKVQDNPMVKAVFSGIRPAIVALILTAAIKVSKTSIVDKIGLLLAVLAVILVVVFDVQAIVVILGGAAVGLGIYYLFPLKVARILSDGGHKD</sequence>
<reference evidence="9" key="1">
    <citation type="journal article" date="2013" name="Genome Announc.">
        <title>First genome sequence of a syntrophic acetate-oxidizing bacterium, Tepidanaerobacter acetatoxydans strain Re1.</title>
        <authorList>
            <person name="Manzoor S."/>
            <person name="Bongcam-Rudloff E."/>
            <person name="Schnurer A."/>
            <person name="Muller B."/>
        </authorList>
    </citation>
    <scope>NUCLEOTIDE SEQUENCE [LARGE SCALE GENOMIC DNA]</scope>
    <source>
        <strain evidence="9">Re1</strain>
    </source>
</reference>
<keyword evidence="9" id="KW-1185">Reference proteome</keyword>
<evidence type="ECO:0000256" key="2">
    <source>
        <dbReference type="ARBA" id="ARBA00005262"/>
    </source>
</evidence>
<feature type="transmembrane region" description="Helical" evidence="7">
    <location>
        <begin position="145"/>
        <end position="163"/>
    </location>
</feature>
<dbReference type="InterPro" id="IPR052518">
    <property type="entry name" value="CHR_Transporter"/>
</dbReference>
<keyword evidence="4 7" id="KW-0812">Transmembrane</keyword>
<evidence type="ECO:0000256" key="4">
    <source>
        <dbReference type="ARBA" id="ARBA00022692"/>
    </source>
</evidence>
<evidence type="ECO:0000313" key="9">
    <source>
        <dbReference type="Proteomes" id="UP000010802"/>
    </source>
</evidence>
<feature type="transmembrane region" description="Helical" evidence="7">
    <location>
        <begin position="86"/>
        <end position="108"/>
    </location>
</feature>
<dbReference type="PANTHER" id="PTHR43663:SF2">
    <property type="entry name" value="CHROMATE TRANSPORT PROTEIN-RELATED"/>
    <property type="match status" value="1"/>
</dbReference>
<evidence type="ECO:0000256" key="7">
    <source>
        <dbReference type="SAM" id="Phobius"/>
    </source>
</evidence>
<protein>
    <submittedName>
        <fullName evidence="8">Chromate transporter</fullName>
    </submittedName>
</protein>
<dbReference type="GO" id="GO:0005886">
    <property type="term" value="C:plasma membrane"/>
    <property type="evidence" value="ECO:0007669"/>
    <property type="project" value="UniProtKB-SubCell"/>
</dbReference>
<dbReference type="Proteomes" id="UP000010802">
    <property type="component" value="Chromosome"/>
</dbReference>
<dbReference type="HOGENOM" id="CLU_018106_1_0_9"/>
<dbReference type="PANTHER" id="PTHR43663">
    <property type="entry name" value="CHROMATE TRANSPORT PROTEIN-RELATED"/>
    <property type="match status" value="1"/>
</dbReference>
<feature type="transmembrane region" description="Helical" evidence="7">
    <location>
        <begin position="12"/>
        <end position="36"/>
    </location>
</feature>
<dbReference type="STRING" id="1209989.TepRe1_2492"/>
<gene>
    <name evidence="8" type="ordered locus">TEPIRE1_2685</name>
</gene>
<accession>U4QLC0</accession>
<dbReference type="AlphaFoldDB" id="U4QLC0"/>
<evidence type="ECO:0000256" key="1">
    <source>
        <dbReference type="ARBA" id="ARBA00004651"/>
    </source>
</evidence>
<comment type="similarity">
    <text evidence="2">Belongs to the chromate ion transporter (CHR) (TC 2.A.51) family.</text>
</comment>
<keyword evidence="5 7" id="KW-1133">Transmembrane helix</keyword>
<dbReference type="EMBL" id="HF563609">
    <property type="protein sequence ID" value="CDI41051.1"/>
    <property type="molecule type" value="Genomic_DNA"/>
</dbReference>
<evidence type="ECO:0000256" key="3">
    <source>
        <dbReference type="ARBA" id="ARBA00022475"/>
    </source>
</evidence>
<keyword evidence="3" id="KW-1003">Cell membrane</keyword>
<dbReference type="KEGG" id="tae:TepiRe1_2685"/>
<evidence type="ECO:0000256" key="6">
    <source>
        <dbReference type="ARBA" id="ARBA00023136"/>
    </source>
</evidence>
<feature type="transmembrane region" description="Helical" evidence="7">
    <location>
        <begin position="56"/>
        <end position="79"/>
    </location>
</feature>
<organism evidence="8 9">
    <name type="scientific">Tepidanaerobacter acetatoxydans (strain DSM 21804 / JCM 16047 / Re1)</name>
    <dbReference type="NCBI Taxonomy" id="1209989"/>
    <lineage>
        <taxon>Bacteria</taxon>
        <taxon>Bacillati</taxon>
        <taxon>Bacillota</taxon>
        <taxon>Clostridia</taxon>
        <taxon>Thermosediminibacterales</taxon>
        <taxon>Tepidanaerobacteraceae</taxon>
        <taxon>Tepidanaerobacter</taxon>
    </lineage>
</organism>
<comment type="subcellular location">
    <subcellularLocation>
        <location evidence="1">Cell membrane</location>
        <topology evidence="1">Multi-pass membrane protein</topology>
    </subcellularLocation>
</comment>
<dbReference type="Pfam" id="PF02417">
    <property type="entry name" value="Chromate_transp"/>
    <property type="match status" value="1"/>
</dbReference>
<dbReference type="InterPro" id="IPR003370">
    <property type="entry name" value="Chromate_transpt"/>
</dbReference>
<keyword evidence="6 7" id="KW-0472">Membrane</keyword>